<proteinExistence type="predicted"/>
<keyword evidence="3" id="KW-1185">Reference proteome</keyword>
<sequence length="578" mass="65907">MLSFDECLQVLGDVLPLFEETLNKAARVAPAESHEWMYFIELRAQFRTLEMHLPHLSKLAERRLSCLQILRSILSFLEEALETPGSSPGASVFAFPSLERLREDGTAFLGNSQSTIRYHSPVESERSLEHFDIWTKKLERLIKYPTTESGPRNIGSNASRPSSLIRDMAKEFMAVAENRWQCECSSPHDLMLFVKTYRDIKDGDDHVLFKMLFATKSQNQDKWREGNVYVMLPSLGGASIAFDLPRKAPRTREPLPDLCTHLNNTSQSTSVNMRLQNAQFHQTRRSRPQFRLWDAIPGQTVGELLLRRPILSAQSKILLAVLVSYSVLHFHNTSWLPFGWDNTYFYVPTPDNLSPFALRPLLVSNIGPKEPNRSYTASTIHKHPDLLQLGIVLLEIFVKEPIEELCKAEDLGPEGKLDSDVNFYTADRVYDDHEWDVHEDYKAAVAACLRCDIPITGPPYDNLEYARYIYEQIIIPLEREFKALCNLDIDRLDEKVDEATFNDNARAAQRTEAASTADIEVSYRAVTESRVMAAIIENCSWPHTISQTTPRPMSTDPSLDLKNIRHTHRAGDAQQNVD</sequence>
<dbReference type="Pfam" id="PF24476">
    <property type="entry name" value="DUF7580"/>
    <property type="match status" value="1"/>
</dbReference>
<evidence type="ECO:0000259" key="1">
    <source>
        <dbReference type="Pfam" id="PF24476"/>
    </source>
</evidence>
<accession>A0A6A6TKZ8</accession>
<dbReference type="AlphaFoldDB" id="A0A6A6TKZ8"/>
<evidence type="ECO:0000313" key="2">
    <source>
        <dbReference type="EMBL" id="KAF2660412.1"/>
    </source>
</evidence>
<dbReference type="InterPro" id="IPR056002">
    <property type="entry name" value="DUF7580"/>
</dbReference>
<protein>
    <recommendedName>
        <fullName evidence="1">DUF7580 domain-containing protein</fullName>
    </recommendedName>
</protein>
<name>A0A6A6TKZ8_9PLEO</name>
<dbReference type="PANTHER" id="PTHR35186">
    <property type="entry name" value="ANK_REP_REGION DOMAIN-CONTAINING PROTEIN"/>
    <property type="match status" value="1"/>
</dbReference>
<dbReference type="Proteomes" id="UP000799324">
    <property type="component" value="Unassembled WGS sequence"/>
</dbReference>
<dbReference type="EMBL" id="MU004300">
    <property type="protein sequence ID" value="KAF2660412.1"/>
    <property type="molecule type" value="Genomic_DNA"/>
</dbReference>
<reference evidence="2" key="1">
    <citation type="journal article" date="2020" name="Stud. Mycol.">
        <title>101 Dothideomycetes genomes: a test case for predicting lifestyles and emergence of pathogens.</title>
        <authorList>
            <person name="Haridas S."/>
            <person name="Albert R."/>
            <person name="Binder M."/>
            <person name="Bloem J."/>
            <person name="Labutti K."/>
            <person name="Salamov A."/>
            <person name="Andreopoulos B."/>
            <person name="Baker S."/>
            <person name="Barry K."/>
            <person name="Bills G."/>
            <person name="Bluhm B."/>
            <person name="Cannon C."/>
            <person name="Castanera R."/>
            <person name="Culley D."/>
            <person name="Daum C."/>
            <person name="Ezra D."/>
            <person name="Gonzalez J."/>
            <person name="Henrissat B."/>
            <person name="Kuo A."/>
            <person name="Liang C."/>
            <person name="Lipzen A."/>
            <person name="Lutzoni F."/>
            <person name="Magnuson J."/>
            <person name="Mondo S."/>
            <person name="Nolan M."/>
            <person name="Ohm R."/>
            <person name="Pangilinan J."/>
            <person name="Park H.-J."/>
            <person name="Ramirez L."/>
            <person name="Alfaro M."/>
            <person name="Sun H."/>
            <person name="Tritt A."/>
            <person name="Yoshinaga Y."/>
            <person name="Zwiers L.-H."/>
            <person name="Turgeon B."/>
            <person name="Goodwin S."/>
            <person name="Spatafora J."/>
            <person name="Crous P."/>
            <person name="Grigoriev I."/>
        </authorList>
    </citation>
    <scope>NUCLEOTIDE SEQUENCE</scope>
    <source>
        <strain evidence="2">CBS 122681</strain>
    </source>
</reference>
<dbReference type="OrthoDB" id="3565018at2759"/>
<gene>
    <name evidence="2" type="ORF">K491DRAFT_754747</name>
</gene>
<feature type="domain" description="DUF7580" evidence="1">
    <location>
        <begin position="161"/>
        <end position="482"/>
    </location>
</feature>
<evidence type="ECO:0000313" key="3">
    <source>
        <dbReference type="Proteomes" id="UP000799324"/>
    </source>
</evidence>
<dbReference type="PANTHER" id="PTHR35186:SF4">
    <property type="entry name" value="PRION-INHIBITION AND PROPAGATION HELO DOMAIN-CONTAINING PROTEIN"/>
    <property type="match status" value="1"/>
</dbReference>
<organism evidence="2 3">
    <name type="scientific">Lophiostoma macrostomum CBS 122681</name>
    <dbReference type="NCBI Taxonomy" id="1314788"/>
    <lineage>
        <taxon>Eukaryota</taxon>
        <taxon>Fungi</taxon>
        <taxon>Dikarya</taxon>
        <taxon>Ascomycota</taxon>
        <taxon>Pezizomycotina</taxon>
        <taxon>Dothideomycetes</taxon>
        <taxon>Pleosporomycetidae</taxon>
        <taxon>Pleosporales</taxon>
        <taxon>Lophiostomataceae</taxon>
        <taxon>Lophiostoma</taxon>
    </lineage>
</organism>